<reference evidence="2" key="1">
    <citation type="submission" date="2020-02" db="EMBL/GenBank/DDBJ databases">
        <authorList>
            <person name="Meier V. D."/>
        </authorList>
    </citation>
    <scope>NUCLEOTIDE SEQUENCE</scope>
    <source>
        <strain evidence="2">AVDCRST_MAG59</strain>
    </source>
</reference>
<evidence type="ECO:0000256" key="1">
    <source>
        <dbReference type="SAM" id="MobiDB-lite"/>
    </source>
</evidence>
<dbReference type="EMBL" id="CADCWF010000300">
    <property type="protein sequence ID" value="CAA9575872.1"/>
    <property type="molecule type" value="Genomic_DNA"/>
</dbReference>
<name>A0A6J4VF10_9BACT</name>
<protein>
    <submittedName>
        <fullName evidence="2">Uncharacterized protein</fullName>
    </submittedName>
</protein>
<sequence length="43" mass="4749">MRDGDQRRPMRPDQVLEAAVLPQPDDRPGVRAGRLALGPVRDA</sequence>
<feature type="compositionally biased region" description="Basic and acidic residues" evidence="1">
    <location>
        <begin position="1"/>
        <end position="11"/>
    </location>
</feature>
<feature type="region of interest" description="Disordered" evidence="1">
    <location>
        <begin position="1"/>
        <end position="43"/>
    </location>
</feature>
<dbReference type="AlphaFoldDB" id="A0A6J4VF10"/>
<accession>A0A6J4VF10</accession>
<organism evidence="2">
    <name type="scientific">uncultured Thermomicrobiales bacterium</name>
    <dbReference type="NCBI Taxonomy" id="1645740"/>
    <lineage>
        <taxon>Bacteria</taxon>
        <taxon>Pseudomonadati</taxon>
        <taxon>Thermomicrobiota</taxon>
        <taxon>Thermomicrobia</taxon>
        <taxon>Thermomicrobiales</taxon>
        <taxon>environmental samples</taxon>
    </lineage>
</organism>
<proteinExistence type="predicted"/>
<gene>
    <name evidence="2" type="ORF">AVDCRST_MAG59-4169</name>
</gene>
<evidence type="ECO:0000313" key="2">
    <source>
        <dbReference type="EMBL" id="CAA9575872.1"/>
    </source>
</evidence>